<accession>A0A183FNV1</accession>
<accession>A0A3P8C6S3</accession>
<dbReference type="EMBL" id="UZAH01026380">
    <property type="protein sequence ID" value="VDO79772.1"/>
    <property type="molecule type" value="Genomic_DNA"/>
</dbReference>
<dbReference type="WBParaSite" id="HPBE_0000922601-mRNA-1">
    <property type="protein sequence ID" value="HPBE_0000922601-mRNA-1"/>
    <property type="gene ID" value="HPBE_0000922601"/>
</dbReference>
<protein>
    <submittedName>
        <fullName evidence="3">CinA domain-containing protein</fullName>
    </submittedName>
</protein>
<proteinExistence type="predicted"/>
<gene>
    <name evidence="1" type="ORF">HPBE_LOCUS9227</name>
</gene>
<evidence type="ECO:0000313" key="2">
    <source>
        <dbReference type="Proteomes" id="UP000050761"/>
    </source>
</evidence>
<organism evidence="2 3">
    <name type="scientific">Heligmosomoides polygyrus</name>
    <name type="common">Parasitic roundworm</name>
    <dbReference type="NCBI Taxonomy" id="6339"/>
    <lineage>
        <taxon>Eukaryota</taxon>
        <taxon>Metazoa</taxon>
        <taxon>Ecdysozoa</taxon>
        <taxon>Nematoda</taxon>
        <taxon>Chromadorea</taxon>
        <taxon>Rhabditida</taxon>
        <taxon>Rhabditina</taxon>
        <taxon>Rhabditomorpha</taxon>
        <taxon>Strongyloidea</taxon>
        <taxon>Heligmosomidae</taxon>
        <taxon>Heligmosomoides</taxon>
    </lineage>
</organism>
<reference evidence="3" key="2">
    <citation type="submission" date="2019-09" db="UniProtKB">
        <authorList>
            <consortium name="WormBaseParasite"/>
        </authorList>
    </citation>
    <scope>IDENTIFICATION</scope>
</reference>
<dbReference type="Proteomes" id="UP000050761">
    <property type="component" value="Unassembled WGS sequence"/>
</dbReference>
<keyword evidence="2" id="KW-1185">Reference proteome</keyword>
<dbReference type="AlphaFoldDB" id="A0A183FNV1"/>
<evidence type="ECO:0000313" key="1">
    <source>
        <dbReference type="EMBL" id="VDO79772.1"/>
    </source>
</evidence>
<dbReference type="OrthoDB" id="10578481at2759"/>
<reference evidence="1 2" key="1">
    <citation type="submission" date="2018-11" db="EMBL/GenBank/DDBJ databases">
        <authorList>
            <consortium name="Pathogen Informatics"/>
        </authorList>
    </citation>
    <scope>NUCLEOTIDE SEQUENCE [LARGE SCALE GENOMIC DNA]</scope>
</reference>
<name>A0A183FNV1_HELPZ</name>
<sequence length="80" mass="8711">MGFPLVIAAVTRDRIKLTAVRGPQGDGGWQQNRQKAAEAFSFVREAAAAMRHNVVTMFGHIPEFAEPFTVVGAVPRTSSR</sequence>
<evidence type="ECO:0000313" key="3">
    <source>
        <dbReference type="WBParaSite" id="HPBE_0000922601-mRNA-1"/>
    </source>
</evidence>